<dbReference type="Proteomes" id="UP000677305">
    <property type="component" value="Chromosome"/>
</dbReference>
<dbReference type="EMBL" id="CP058561">
    <property type="protein sequence ID" value="QUH28040.1"/>
    <property type="molecule type" value="Genomic_DNA"/>
</dbReference>
<dbReference type="RefSeq" id="WP_212692315.1">
    <property type="nucleotide sequence ID" value="NZ_CP058561.1"/>
</dbReference>
<gene>
    <name evidence="1" type="ORF">HYG85_03560</name>
</gene>
<dbReference type="InterPro" id="IPR027417">
    <property type="entry name" value="P-loop_NTPase"/>
</dbReference>
<dbReference type="SUPFAM" id="SSF52540">
    <property type="entry name" value="P-loop containing nucleoside triphosphate hydrolases"/>
    <property type="match status" value="1"/>
</dbReference>
<evidence type="ECO:0000313" key="1">
    <source>
        <dbReference type="EMBL" id="QUH28040.1"/>
    </source>
</evidence>
<sequence length="87" mass="9840">MNRLEIQNITKTYGEKNANDNINITLENGVYGLLGPNDTFKVMKQPMTNNDIEAIIIALKGLETTLENEQITKTLKINPCHPIIMRL</sequence>
<proteinExistence type="predicted"/>
<dbReference type="KEGG" id="vgu:HYG85_03560"/>
<evidence type="ECO:0000313" key="2">
    <source>
        <dbReference type="Proteomes" id="UP000677305"/>
    </source>
</evidence>
<reference evidence="1 2" key="1">
    <citation type="submission" date="2020-07" db="EMBL/GenBank/DDBJ databases">
        <title>Vallitalea guaymasensis genome.</title>
        <authorList>
            <person name="Postec A."/>
        </authorList>
    </citation>
    <scope>NUCLEOTIDE SEQUENCE [LARGE SCALE GENOMIC DNA]</scope>
    <source>
        <strain evidence="1 2">Ra1766G1</strain>
    </source>
</reference>
<accession>A0A8J8M8B3</accession>
<dbReference type="AlphaFoldDB" id="A0A8J8M8B3"/>
<protein>
    <submittedName>
        <fullName evidence="1">Uncharacterized protein</fullName>
    </submittedName>
</protein>
<name>A0A8J8M8B3_9FIRM</name>
<organism evidence="1 2">
    <name type="scientific">Vallitalea guaymasensis</name>
    <dbReference type="NCBI Taxonomy" id="1185412"/>
    <lineage>
        <taxon>Bacteria</taxon>
        <taxon>Bacillati</taxon>
        <taxon>Bacillota</taxon>
        <taxon>Clostridia</taxon>
        <taxon>Lachnospirales</taxon>
        <taxon>Vallitaleaceae</taxon>
        <taxon>Vallitalea</taxon>
    </lineage>
</organism>
<keyword evidence="2" id="KW-1185">Reference proteome</keyword>